<dbReference type="Gene3D" id="3.40.50.300">
    <property type="entry name" value="P-loop containing nucleotide triphosphate hydrolases"/>
    <property type="match status" value="1"/>
</dbReference>
<gene>
    <name evidence="1" type="ORF">BKA23_2762</name>
</gene>
<sequence length="133" mass="14913">MLAYEVAHAMALALIERGRIPVVECTYSRRWQRESLARILQALPSTTAVHVVECVVSVEEGVRRFRASAEHQATDLTEQLVRERATDYPYTREALQLRSDTGEPEQLAQVAQSWLSAQPIPVNVESWVAAGKP</sequence>
<name>A0A561E469_9MICO</name>
<keyword evidence="2" id="KW-1185">Reference proteome</keyword>
<dbReference type="Proteomes" id="UP000318297">
    <property type="component" value="Unassembled WGS sequence"/>
</dbReference>
<dbReference type="InterPro" id="IPR027417">
    <property type="entry name" value="P-loop_NTPase"/>
</dbReference>
<dbReference type="AlphaFoldDB" id="A0A561E469"/>
<dbReference type="EMBL" id="VIVQ01000002">
    <property type="protein sequence ID" value="TWE10402.1"/>
    <property type="molecule type" value="Genomic_DNA"/>
</dbReference>
<dbReference type="SUPFAM" id="SSF52540">
    <property type="entry name" value="P-loop containing nucleoside triphosphate hydrolases"/>
    <property type="match status" value="1"/>
</dbReference>
<reference evidence="1 2" key="1">
    <citation type="submission" date="2019-06" db="EMBL/GenBank/DDBJ databases">
        <title>Sequencing the genomes of 1000 actinobacteria strains.</title>
        <authorList>
            <person name="Klenk H.-P."/>
        </authorList>
    </citation>
    <scope>NUCLEOTIDE SEQUENCE [LARGE SCALE GENOMIC DNA]</scope>
    <source>
        <strain evidence="1 2">DSM 19560</strain>
    </source>
</reference>
<evidence type="ECO:0000313" key="1">
    <source>
        <dbReference type="EMBL" id="TWE10402.1"/>
    </source>
</evidence>
<evidence type="ECO:0008006" key="3">
    <source>
        <dbReference type="Google" id="ProtNLM"/>
    </source>
</evidence>
<protein>
    <recommendedName>
        <fullName evidence="3">AAA domain-containing protein</fullName>
    </recommendedName>
</protein>
<evidence type="ECO:0000313" key="2">
    <source>
        <dbReference type="Proteomes" id="UP000318297"/>
    </source>
</evidence>
<proteinExistence type="predicted"/>
<accession>A0A561E469</accession>
<comment type="caution">
    <text evidence="1">The sequence shown here is derived from an EMBL/GenBank/DDBJ whole genome shotgun (WGS) entry which is preliminary data.</text>
</comment>
<organism evidence="1 2">
    <name type="scientific">Rudaeicoccus suwonensis</name>
    <dbReference type="NCBI Taxonomy" id="657409"/>
    <lineage>
        <taxon>Bacteria</taxon>
        <taxon>Bacillati</taxon>
        <taxon>Actinomycetota</taxon>
        <taxon>Actinomycetes</taxon>
        <taxon>Micrococcales</taxon>
        <taxon>Dermacoccaceae</taxon>
        <taxon>Rudaeicoccus</taxon>
    </lineage>
</organism>